<dbReference type="AlphaFoldDB" id="A0AA35PGM6"/>
<name>A0AA35PGM6_9SAUR</name>
<keyword evidence="2" id="KW-1185">Reference proteome</keyword>
<reference evidence="1" key="1">
    <citation type="submission" date="2022-12" db="EMBL/GenBank/DDBJ databases">
        <authorList>
            <person name="Alioto T."/>
            <person name="Alioto T."/>
            <person name="Gomez Garrido J."/>
        </authorList>
    </citation>
    <scope>NUCLEOTIDE SEQUENCE</scope>
</reference>
<accession>A0AA35PGM6</accession>
<dbReference type="Proteomes" id="UP001178461">
    <property type="component" value="Chromosome 11"/>
</dbReference>
<gene>
    <name evidence="1" type="ORF">PODLI_1B005029</name>
</gene>
<evidence type="ECO:0000313" key="1">
    <source>
        <dbReference type="EMBL" id="CAI5787554.1"/>
    </source>
</evidence>
<sequence>MNSWEEEAPSIQFTPAFVYYLIHHYNVEKRVLRFCFIWPHQKLICDIKKYHLTSSSGMSTLNCLNPVNRQCKVKGYLHALYMYLCGGDFTCDMLIFCIEKATLQKLTLKHCFQKIQNQKNLNTCFRVLKQAEIKM</sequence>
<protein>
    <submittedName>
        <fullName evidence="1">Uncharacterized protein</fullName>
    </submittedName>
</protein>
<evidence type="ECO:0000313" key="2">
    <source>
        <dbReference type="Proteomes" id="UP001178461"/>
    </source>
</evidence>
<organism evidence="1 2">
    <name type="scientific">Podarcis lilfordi</name>
    <name type="common">Lilford's wall lizard</name>
    <dbReference type="NCBI Taxonomy" id="74358"/>
    <lineage>
        <taxon>Eukaryota</taxon>
        <taxon>Metazoa</taxon>
        <taxon>Chordata</taxon>
        <taxon>Craniata</taxon>
        <taxon>Vertebrata</taxon>
        <taxon>Euteleostomi</taxon>
        <taxon>Lepidosauria</taxon>
        <taxon>Squamata</taxon>
        <taxon>Bifurcata</taxon>
        <taxon>Unidentata</taxon>
        <taxon>Episquamata</taxon>
        <taxon>Laterata</taxon>
        <taxon>Lacertibaenia</taxon>
        <taxon>Lacertidae</taxon>
        <taxon>Podarcis</taxon>
    </lineage>
</organism>
<proteinExistence type="predicted"/>
<dbReference type="EMBL" id="OX395136">
    <property type="protein sequence ID" value="CAI5787554.1"/>
    <property type="molecule type" value="Genomic_DNA"/>
</dbReference>